<keyword evidence="4" id="KW-1185">Reference proteome</keyword>
<dbReference type="Proteomes" id="UP000807353">
    <property type="component" value="Unassembled WGS sequence"/>
</dbReference>
<keyword evidence="2" id="KW-0812">Transmembrane</keyword>
<dbReference type="EMBL" id="MU150388">
    <property type="protein sequence ID" value="KAF9457072.1"/>
    <property type="molecule type" value="Genomic_DNA"/>
</dbReference>
<name>A0A9P6C9E3_9AGAR</name>
<feature type="compositionally biased region" description="Low complexity" evidence="1">
    <location>
        <begin position="11"/>
        <end position="111"/>
    </location>
</feature>
<keyword evidence="2" id="KW-1133">Transmembrane helix</keyword>
<evidence type="ECO:0000256" key="2">
    <source>
        <dbReference type="SAM" id="Phobius"/>
    </source>
</evidence>
<feature type="region of interest" description="Disordered" evidence="1">
    <location>
        <begin position="468"/>
        <end position="489"/>
    </location>
</feature>
<evidence type="ECO:0000313" key="3">
    <source>
        <dbReference type="EMBL" id="KAF9457072.1"/>
    </source>
</evidence>
<feature type="compositionally biased region" description="Polar residues" evidence="1">
    <location>
        <begin position="272"/>
        <end position="290"/>
    </location>
</feature>
<proteinExistence type="predicted"/>
<feature type="compositionally biased region" description="Polar residues" evidence="1">
    <location>
        <begin position="393"/>
        <end position="406"/>
    </location>
</feature>
<feature type="region of interest" description="Disordered" evidence="1">
    <location>
        <begin position="252"/>
        <end position="364"/>
    </location>
</feature>
<feature type="transmembrane region" description="Helical" evidence="2">
    <location>
        <begin position="201"/>
        <end position="224"/>
    </location>
</feature>
<feature type="region of interest" description="Disordered" evidence="1">
    <location>
        <begin position="376"/>
        <end position="406"/>
    </location>
</feature>
<feature type="region of interest" description="Disordered" evidence="1">
    <location>
        <begin position="1"/>
        <end position="134"/>
    </location>
</feature>
<evidence type="ECO:0000256" key="1">
    <source>
        <dbReference type="SAM" id="MobiDB-lite"/>
    </source>
</evidence>
<evidence type="ECO:0008006" key="5">
    <source>
        <dbReference type="Google" id="ProtNLM"/>
    </source>
</evidence>
<sequence length="489" mass="51507">MKESVYHKRQSVSVSSTSNITTLQSVSSTSTSLPFSSTSPDMSGSSSSPPTSSSSPNSSSSTSSSSPSSSSSISTSSISSSPISSSSSMTSPIPDTSSMISSSTTPLSTSPENTATSSKTPVSTRETPPTTTFHTTFLVTTTDRRGDITTSAPSTVTSIIVSTASDGLVITVTEVQVNHQQTLSPDNNNSNKSSFFRNTGAVAGVFVLVGLAAASILLWIFFAVRRRRRTQRLEHDTAVSATLAAVGFHRTPLDDDDDHVNSSRRSRLDSAEMNQRSSSGFANGTISSIPSGGRVSAYMDSPHPDDQDAFNPYTDYVVPPGARDGYISGRTSSPPPVAFYNGPYRERTGSGSAGEHVISHSASHSAGSYEPLLASFHQPQGSSQSQHPGSSSTPRSPQRLSDAKSSPFTLFQSASPELNLGDNFGSGHSSLYSSGSIGDDRLDPGLRQRLQEVVDRASVKDLRDDEDYSRPVLGVRNLPDAAPHSSHES</sequence>
<feature type="compositionally biased region" description="Low complexity" evidence="1">
    <location>
        <begin position="377"/>
        <end position="392"/>
    </location>
</feature>
<dbReference type="AlphaFoldDB" id="A0A9P6C9E3"/>
<keyword evidence="2" id="KW-0472">Membrane</keyword>
<accession>A0A9P6C9E3</accession>
<comment type="caution">
    <text evidence="3">The sequence shown here is derived from an EMBL/GenBank/DDBJ whole genome shotgun (WGS) entry which is preliminary data.</text>
</comment>
<organism evidence="3 4">
    <name type="scientific">Collybia nuda</name>
    <dbReference type="NCBI Taxonomy" id="64659"/>
    <lineage>
        <taxon>Eukaryota</taxon>
        <taxon>Fungi</taxon>
        <taxon>Dikarya</taxon>
        <taxon>Basidiomycota</taxon>
        <taxon>Agaricomycotina</taxon>
        <taxon>Agaricomycetes</taxon>
        <taxon>Agaricomycetidae</taxon>
        <taxon>Agaricales</taxon>
        <taxon>Tricholomatineae</taxon>
        <taxon>Clitocybaceae</taxon>
        <taxon>Collybia</taxon>
    </lineage>
</organism>
<dbReference type="OrthoDB" id="3256702at2759"/>
<evidence type="ECO:0000313" key="4">
    <source>
        <dbReference type="Proteomes" id="UP000807353"/>
    </source>
</evidence>
<reference evidence="3" key="1">
    <citation type="submission" date="2020-11" db="EMBL/GenBank/DDBJ databases">
        <authorList>
            <consortium name="DOE Joint Genome Institute"/>
            <person name="Ahrendt S."/>
            <person name="Riley R."/>
            <person name="Andreopoulos W."/>
            <person name="Labutti K."/>
            <person name="Pangilinan J."/>
            <person name="Ruiz-Duenas F.J."/>
            <person name="Barrasa J.M."/>
            <person name="Sanchez-Garcia M."/>
            <person name="Camarero S."/>
            <person name="Miyauchi S."/>
            <person name="Serrano A."/>
            <person name="Linde D."/>
            <person name="Babiker R."/>
            <person name="Drula E."/>
            <person name="Ayuso-Fernandez I."/>
            <person name="Pacheco R."/>
            <person name="Padilla G."/>
            <person name="Ferreira P."/>
            <person name="Barriuso J."/>
            <person name="Kellner H."/>
            <person name="Castanera R."/>
            <person name="Alfaro M."/>
            <person name="Ramirez L."/>
            <person name="Pisabarro A.G."/>
            <person name="Kuo A."/>
            <person name="Tritt A."/>
            <person name="Lipzen A."/>
            <person name="He G."/>
            <person name="Yan M."/>
            <person name="Ng V."/>
            <person name="Cullen D."/>
            <person name="Martin F."/>
            <person name="Rosso M.-N."/>
            <person name="Henrissat B."/>
            <person name="Hibbett D."/>
            <person name="Martinez A.T."/>
            <person name="Grigoriev I.V."/>
        </authorList>
    </citation>
    <scope>NUCLEOTIDE SEQUENCE</scope>
    <source>
        <strain evidence="3">CBS 247.69</strain>
    </source>
</reference>
<gene>
    <name evidence="3" type="ORF">BDZ94DRAFT_1274176</name>
</gene>
<protein>
    <recommendedName>
        <fullName evidence="5">REJ domain-containing protein</fullName>
    </recommendedName>
</protein>
<feature type="compositionally biased region" description="Low complexity" evidence="1">
    <location>
        <begin position="120"/>
        <end position="134"/>
    </location>
</feature>